<dbReference type="GO" id="GO:0052927">
    <property type="term" value="F:CC tRNA cytidylyltransferase activity"/>
    <property type="evidence" value="ECO:0007669"/>
    <property type="project" value="TreeGrafter"/>
</dbReference>
<dbReference type="GO" id="GO:0003723">
    <property type="term" value="F:RNA binding"/>
    <property type="evidence" value="ECO:0007669"/>
    <property type="project" value="UniProtKB-KW"/>
</dbReference>
<evidence type="ECO:0000256" key="1">
    <source>
        <dbReference type="ARBA" id="ARBA00022884"/>
    </source>
</evidence>
<comment type="caution">
    <text evidence="2">The sequence shown here is derived from an EMBL/GenBank/DDBJ whole genome shotgun (WGS) entry which is preliminary data.</text>
</comment>
<reference evidence="3" key="1">
    <citation type="submission" date="2016-06" db="EMBL/GenBank/DDBJ databases">
        <title>Parallel loss of symbiosis genes in relatives of nitrogen-fixing non-legume Parasponia.</title>
        <authorList>
            <person name="Van Velzen R."/>
            <person name="Holmer R."/>
            <person name="Bu F."/>
            <person name="Rutten L."/>
            <person name="Van Zeijl A."/>
            <person name="Liu W."/>
            <person name="Santuari L."/>
            <person name="Cao Q."/>
            <person name="Sharma T."/>
            <person name="Shen D."/>
            <person name="Roswanjaya Y."/>
            <person name="Wardhani T."/>
            <person name="Kalhor M.S."/>
            <person name="Jansen J."/>
            <person name="Van den Hoogen J."/>
            <person name="Gungor B."/>
            <person name="Hartog M."/>
            <person name="Hontelez J."/>
            <person name="Verver J."/>
            <person name="Yang W.-C."/>
            <person name="Schijlen E."/>
            <person name="Repin R."/>
            <person name="Schilthuizen M."/>
            <person name="Schranz E."/>
            <person name="Heidstra R."/>
            <person name="Miyata K."/>
            <person name="Fedorova E."/>
            <person name="Kohlen W."/>
            <person name="Bisseling T."/>
            <person name="Smit S."/>
            <person name="Geurts R."/>
        </authorList>
    </citation>
    <scope>NUCLEOTIDE SEQUENCE [LARGE SCALE GENOMIC DNA]</scope>
    <source>
        <strain evidence="3">cv. WU1-14</strain>
    </source>
</reference>
<dbReference type="PANTHER" id="PTHR13734:SF5">
    <property type="entry name" value="CCA TRNA NUCLEOTIDYLTRANSFERASE, MITOCHONDRIAL"/>
    <property type="match status" value="1"/>
</dbReference>
<dbReference type="PANTHER" id="PTHR13734">
    <property type="entry name" value="TRNA-NUCLEOTIDYLTRANSFERASE"/>
    <property type="match status" value="1"/>
</dbReference>
<evidence type="ECO:0000313" key="2">
    <source>
        <dbReference type="EMBL" id="PON45474.1"/>
    </source>
</evidence>
<keyword evidence="1" id="KW-0694">RNA-binding</keyword>
<dbReference type="EMBL" id="JXTB01000329">
    <property type="protein sequence ID" value="PON45474.1"/>
    <property type="molecule type" value="Genomic_DNA"/>
</dbReference>
<accession>A0A2P5B9L2</accession>
<gene>
    <name evidence="2" type="ORF">PanWU01x14_258370</name>
</gene>
<proteinExistence type="predicted"/>
<dbReference type="SUPFAM" id="SSF81891">
    <property type="entry name" value="Poly A polymerase C-terminal region-like"/>
    <property type="match status" value="1"/>
</dbReference>
<protein>
    <submittedName>
        <fullName evidence="2">Uncharacterized protein</fullName>
    </submittedName>
</protein>
<sequence>MLLKIQNPVVDFIFQNSLKLKGSDAETVTSNEDIQPTKVAWASVDITVSSRLRVLTGFLLRDIKKFRQVALLMSTLLYEIDSIEDLLSKNFQLDKLQDIFKAAESTAIDLGLDKVWDVKALVDGNEIMNVLELKPGPLFGEWKQKLLAWQLAHPSGFAEECLEWMKQSHSKRLKMECFN</sequence>
<name>A0A2P5B9L2_PARAD</name>
<dbReference type="GO" id="GO:0001680">
    <property type="term" value="P:tRNA 3'-terminal CCA addition"/>
    <property type="evidence" value="ECO:0007669"/>
    <property type="project" value="TreeGrafter"/>
</dbReference>
<dbReference type="STRING" id="3476.A0A2P5B9L2"/>
<evidence type="ECO:0000313" key="3">
    <source>
        <dbReference type="Proteomes" id="UP000237105"/>
    </source>
</evidence>
<dbReference type="AlphaFoldDB" id="A0A2P5B9L2"/>
<organism evidence="2 3">
    <name type="scientific">Parasponia andersonii</name>
    <name type="common">Sponia andersonii</name>
    <dbReference type="NCBI Taxonomy" id="3476"/>
    <lineage>
        <taxon>Eukaryota</taxon>
        <taxon>Viridiplantae</taxon>
        <taxon>Streptophyta</taxon>
        <taxon>Embryophyta</taxon>
        <taxon>Tracheophyta</taxon>
        <taxon>Spermatophyta</taxon>
        <taxon>Magnoliopsida</taxon>
        <taxon>eudicotyledons</taxon>
        <taxon>Gunneridae</taxon>
        <taxon>Pentapetalae</taxon>
        <taxon>rosids</taxon>
        <taxon>fabids</taxon>
        <taxon>Rosales</taxon>
        <taxon>Cannabaceae</taxon>
        <taxon>Parasponia</taxon>
    </lineage>
</organism>
<dbReference type="GO" id="GO:0052929">
    <property type="term" value="F:ATP:3'-cytidine-cytidine-tRNA adenylyltransferase activity"/>
    <property type="evidence" value="ECO:0007669"/>
    <property type="project" value="TreeGrafter"/>
</dbReference>
<dbReference type="Proteomes" id="UP000237105">
    <property type="component" value="Unassembled WGS sequence"/>
</dbReference>
<dbReference type="OrthoDB" id="445712at2759"/>
<keyword evidence="3" id="KW-1185">Reference proteome</keyword>